<keyword evidence="2" id="KW-1185">Reference proteome</keyword>
<reference evidence="1 2" key="1">
    <citation type="submission" date="2014-12" db="EMBL/GenBank/DDBJ databases">
        <title>Draft genome sequence of Paenibacillus kamchatkensis strain B-2647.</title>
        <authorList>
            <person name="Karlyshev A.V."/>
            <person name="Kudryashova E.B."/>
        </authorList>
    </citation>
    <scope>NUCLEOTIDE SEQUENCE [LARGE SCALE GENOMIC DNA]</scope>
    <source>
        <strain evidence="1 2">VKM B-2647</strain>
    </source>
</reference>
<gene>
    <name evidence="1" type="ORF">SD70_24915</name>
</gene>
<accession>A0ABR5ACR0</accession>
<dbReference type="RefSeq" id="WP_041050671.1">
    <property type="nucleotide sequence ID" value="NZ_JXAK01000054.1"/>
</dbReference>
<evidence type="ECO:0000313" key="2">
    <source>
        <dbReference type="Proteomes" id="UP000031967"/>
    </source>
</evidence>
<sequence>MNIYSIFSGGNVKPQTHEKRIIRQYLIQTGRIHRFQLKKNINKESFQNIKTIQEFDRYVQTRKLFGEIFINLDMEEQVWYHCELIFGNDAWISKDESGIYRYFSKIHFGGTIGLNIFDVIEILYCDEKENGDAFQNARNRLAKIAGLEDLRDEWRVQQFEKYQNNLMYIRGGRAELEQEYPEVFQFIQRYRPILEYMNSHKEEGLFRVFSYQGEHIFFASTYRLKEKLGISQSTASRSVNMLTLIGMIEKIPHDKLPVQLLGISSRILEHRASKGYKGGKRITLYGVPEYNKETLESAEEVVKKLQDAGSWGSLITKEKVIKFFGEAKAKEVFLADYVIKEVDIAASEDESDMQIDKEWANGYDYIPF</sequence>
<comment type="caution">
    <text evidence="1">The sequence shown here is derived from an EMBL/GenBank/DDBJ whole genome shotgun (WGS) entry which is preliminary data.</text>
</comment>
<dbReference type="Proteomes" id="UP000031967">
    <property type="component" value="Unassembled WGS sequence"/>
</dbReference>
<protein>
    <recommendedName>
        <fullName evidence="3">MarR family transcriptional regulator</fullName>
    </recommendedName>
</protein>
<dbReference type="EMBL" id="JXAK01000054">
    <property type="protein sequence ID" value="KIL38692.1"/>
    <property type="molecule type" value="Genomic_DNA"/>
</dbReference>
<evidence type="ECO:0000313" key="1">
    <source>
        <dbReference type="EMBL" id="KIL38692.1"/>
    </source>
</evidence>
<organism evidence="1 2">
    <name type="scientific">Gordoniibacillus kamchatkensis</name>
    <dbReference type="NCBI Taxonomy" id="1590651"/>
    <lineage>
        <taxon>Bacteria</taxon>
        <taxon>Bacillati</taxon>
        <taxon>Bacillota</taxon>
        <taxon>Bacilli</taxon>
        <taxon>Bacillales</taxon>
        <taxon>Paenibacillaceae</taxon>
        <taxon>Gordoniibacillus</taxon>
    </lineage>
</organism>
<name>A0ABR5ACR0_9BACL</name>
<evidence type="ECO:0008006" key="3">
    <source>
        <dbReference type="Google" id="ProtNLM"/>
    </source>
</evidence>
<proteinExistence type="predicted"/>